<dbReference type="Pfam" id="PF01619">
    <property type="entry name" value="Pro_dh"/>
    <property type="match status" value="1"/>
</dbReference>
<dbReference type="OrthoDB" id="9812625at2"/>
<evidence type="ECO:0000256" key="7">
    <source>
        <dbReference type="PROSITE-ProRule" id="PRU10007"/>
    </source>
</evidence>
<evidence type="ECO:0000313" key="11">
    <source>
        <dbReference type="EMBL" id="KQB83284.1"/>
    </source>
</evidence>
<comment type="catalytic activity">
    <reaction evidence="5">
        <text>L-glutamate 5-semialdehyde + NAD(+) + H2O = L-glutamate + NADH + 2 H(+)</text>
        <dbReference type="Rhea" id="RHEA:30235"/>
        <dbReference type="ChEBI" id="CHEBI:15377"/>
        <dbReference type="ChEBI" id="CHEBI:15378"/>
        <dbReference type="ChEBI" id="CHEBI:29985"/>
        <dbReference type="ChEBI" id="CHEBI:57540"/>
        <dbReference type="ChEBI" id="CHEBI:57945"/>
        <dbReference type="ChEBI" id="CHEBI:58066"/>
        <dbReference type="EC" id="1.2.1.88"/>
    </reaction>
</comment>
<dbReference type="InterPro" id="IPR025703">
    <property type="entry name" value="Bifunct_PutA"/>
</dbReference>
<dbReference type="InterPro" id="IPR016161">
    <property type="entry name" value="Ald_DH/histidinol_DH"/>
</dbReference>
<comment type="caution">
    <text evidence="11">The sequence shown here is derived from an EMBL/GenBank/DDBJ whole genome shotgun (WGS) entry which is preliminary data.</text>
</comment>
<dbReference type="GO" id="GO:0003700">
    <property type="term" value="F:DNA-binding transcription factor activity"/>
    <property type="evidence" value="ECO:0007669"/>
    <property type="project" value="InterPro"/>
</dbReference>
<dbReference type="Gene3D" id="3.40.605.10">
    <property type="entry name" value="Aldehyde Dehydrogenase, Chain A, domain 1"/>
    <property type="match status" value="1"/>
</dbReference>
<evidence type="ECO:0000256" key="5">
    <source>
        <dbReference type="ARBA" id="ARBA00048142"/>
    </source>
</evidence>
<reference evidence="11 12" key="1">
    <citation type="submission" date="2015-10" db="EMBL/GenBank/DDBJ databases">
        <title>Corynebacteirum lowii and Corynebacterium oculi species nova, derived from human clinical disease and and emended description of Corynebacterium mastiditis.</title>
        <authorList>
            <person name="Bernard K."/>
            <person name="Pacheco A.L."/>
            <person name="Mcdougall C."/>
            <person name="Burtx T."/>
            <person name="Weibe D."/>
            <person name="Tyler S."/>
            <person name="Olson A.B."/>
            <person name="Cnockaert M."/>
            <person name="Eguchi H."/>
            <person name="Kuwahara T."/>
            <person name="Nakayama-Imaohji H."/>
            <person name="Boudewijins M."/>
            <person name="Van Hoecke F."/>
            <person name="Bernier A.-M."/>
            <person name="Vandamme P."/>
        </authorList>
    </citation>
    <scope>NUCLEOTIDE SEQUENCE [LARGE SCALE GENOMIC DNA]</scope>
    <source>
        <strain evidence="11 12">NML 130210</strain>
    </source>
</reference>
<evidence type="ECO:0000256" key="2">
    <source>
        <dbReference type="ARBA" id="ARBA00012884"/>
    </source>
</evidence>
<dbReference type="GO" id="GO:0009898">
    <property type="term" value="C:cytoplasmic side of plasma membrane"/>
    <property type="evidence" value="ECO:0007669"/>
    <property type="project" value="TreeGrafter"/>
</dbReference>
<keyword evidence="4" id="KW-0520">NAD</keyword>
<name>A0A0Q1A944_9CORY</name>
<proteinExistence type="inferred from homology"/>
<sequence>MNTHHLPIPSNSADVEAVVPQALRRAGEWLNQTDSESSRKETRATEQLADMVRDPEGVRFTMEFVDRVARPEDNKVAAASLRSLGEIPSFLGPVNKAMMGLGALASYALPGVVMPVARARMRQLVGHLVLDAEGDALNGLLDKAAAQGTQLNLNLLGEAVLGEKEAKARAERTRQLIRNPRVTYVSVKASSLCAQLNHWDFEGSVVRLKDRLRPLYQEAQARSSKVFINLDMEEYHDLHLTIRLFTELISEEEFKDLEAGIVLQAYLPDTLAALEELTEFALKRRAEGGAPIKVRLVKGANLSMERVAAESHGWKQAPYRTKDEVDANYLRLLDYVLQPEYADAIRIGVASHNLYTLALAWELATARGVERQLDAEMLQGMAPAQSRAVRKVFGDLILYTPVVHAEDFDVAISYLVRRLEENSEKQNFLYSLFVPEVEGPDHLTPMGSQEERFRRAVAERWSTFAGERRTQNRLEESGTQAPKIGRFVNEPDTDPALAANREWALTALELGAEPIQAEEITDPARVDSAVARAAELAQPWGALPGKERAEVLYRIADSLADARGELMATMTHEARKTIDQCDPEISEAIDFASFYGHSAAALDDYAGVFTPHKVTVVVPPWNFPVAIPVGGMLSALAAGSAVIIKPAPQVVRCSEVAVAAIRRGLEAAGQDPDLVQLLRTDEGAAGKALISHDSVDQVILTGASDTAALFRSWNPRMAISAETSGKNAIIVTPSADPDLAVADLYQSAFKHSGQKCSAASLVILVGPQGRSQRFLGQLVDAVETLQAGTGTDVSTTMNGLIEPPSEKLRRGLTQLEPGETWLVKPRQLDEEGLLWSPGIRDNVQPGSWYHTHECFGPVLGIMHAETLEQAVEWQNSTGFGLTGGIHSLDDDEIAYWLEHVEVGNAYVNRGITGAIVQRQPFGGWKNSVVGPGAKAGGPNYVAQFGTWADPETPMLARNVSVSPAVVSLLDRFDDLSEADRTWLWRAAELDAVAWREEFGVPHDPTGLLSEANIFRYRRLLEPLRLRVGAGYALRDVVRLLLASAVTGVALDISTTSELAEELRRAGAEVRVASDEAYARGIARASSVRVRTLGEVDPELYVAAAESQSVVLDHAVVADGRRELLPFLLEQAVSVTMHRFGIPTQVGHIER</sequence>
<dbReference type="AlphaFoldDB" id="A0A0Q1A944"/>
<dbReference type="Gene3D" id="3.20.20.220">
    <property type="match status" value="1"/>
</dbReference>
<dbReference type="PROSITE" id="PS00687">
    <property type="entry name" value="ALDEHYDE_DEHYDR_GLU"/>
    <property type="match status" value="1"/>
</dbReference>
<dbReference type="STRING" id="1544416.Cocul_02258"/>
<comment type="pathway">
    <text evidence="1">Amino-acid degradation; L-proline degradation into L-glutamate; L-glutamate from L-proline: step 2/2.</text>
</comment>
<comment type="similarity">
    <text evidence="8">Belongs to the aldehyde dehydrogenase family.</text>
</comment>
<protein>
    <recommendedName>
        <fullName evidence="2">L-glutamate gamma-semialdehyde dehydrogenase</fullName>
        <ecNumber evidence="2">1.2.1.88</ecNumber>
    </recommendedName>
</protein>
<dbReference type="SUPFAM" id="SSF51730">
    <property type="entry name" value="FAD-linked oxidoreductase"/>
    <property type="match status" value="1"/>
</dbReference>
<feature type="domain" description="Proline dehydrogenase" evidence="10">
    <location>
        <begin position="142"/>
        <end position="429"/>
    </location>
</feature>
<keyword evidence="12" id="KW-1185">Reference proteome</keyword>
<feature type="domain" description="Aldehyde dehydrogenase" evidence="9">
    <location>
        <begin position="521"/>
        <end position="943"/>
    </location>
</feature>
<dbReference type="InterPro" id="IPR029510">
    <property type="entry name" value="Ald_DH_CS_GLU"/>
</dbReference>
<dbReference type="Proteomes" id="UP000050517">
    <property type="component" value="Unassembled WGS sequence"/>
</dbReference>
<gene>
    <name evidence="11" type="primary">putA</name>
    <name evidence="11" type="ORF">Cocul_02258</name>
</gene>
<evidence type="ECO:0000259" key="9">
    <source>
        <dbReference type="Pfam" id="PF00171"/>
    </source>
</evidence>
<dbReference type="Gene3D" id="3.40.309.10">
    <property type="entry name" value="Aldehyde Dehydrogenase, Chain A, domain 2"/>
    <property type="match status" value="1"/>
</dbReference>
<dbReference type="PANTHER" id="PTHR42862:SF1">
    <property type="entry name" value="DELTA-1-PYRROLINE-5-CARBOXYLATE DEHYDROGENASE 2, ISOFORM A-RELATED"/>
    <property type="match status" value="1"/>
</dbReference>
<evidence type="ECO:0000256" key="6">
    <source>
        <dbReference type="PIRSR" id="PIRSR000197-1"/>
    </source>
</evidence>
<accession>A0A0Q1A944</accession>
<dbReference type="Pfam" id="PF00171">
    <property type="entry name" value="Aldedh"/>
    <property type="match status" value="1"/>
</dbReference>
<dbReference type="PIRSF" id="PIRSF000197">
    <property type="entry name" value="Bifunct_PutA"/>
    <property type="match status" value="1"/>
</dbReference>
<dbReference type="SUPFAM" id="SSF53720">
    <property type="entry name" value="ALDH-like"/>
    <property type="match status" value="1"/>
</dbReference>
<keyword evidence="3 8" id="KW-0560">Oxidoreductase</keyword>
<dbReference type="GO" id="GO:0004657">
    <property type="term" value="F:proline dehydrogenase activity"/>
    <property type="evidence" value="ECO:0007669"/>
    <property type="project" value="InterPro"/>
</dbReference>
<dbReference type="EMBL" id="LKST01000004">
    <property type="protein sequence ID" value="KQB83284.1"/>
    <property type="molecule type" value="Genomic_DNA"/>
</dbReference>
<dbReference type="InterPro" id="IPR016162">
    <property type="entry name" value="Ald_DH_N"/>
</dbReference>
<dbReference type="InterPro" id="IPR016160">
    <property type="entry name" value="Ald_DH_CS_CYS"/>
</dbReference>
<dbReference type="GO" id="GO:0003842">
    <property type="term" value="F:L-glutamate gamma-semialdehyde dehydrogenase activity"/>
    <property type="evidence" value="ECO:0007669"/>
    <property type="project" value="UniProtKB-EC"/>
</dbReference>
<evidence type="ECO:0000259" key="10">
    <source>
        <dbReference type="Pfam" id="PF01619"/>
    </source>
</evidence>
<evidence type="ECO:0000313" key="12">
    <source>
        <dbReference type="Proteomes" id="UP000050517"/>
    </source>
</evidence>
<dbReference type="PROSITE" id="PS00070">
    <property type="entry name" value="ALDEHYDE_DEHYDR_CYS"/>
    <property type="match status" value="1"/>
</dbReference>
<dbReference type="PANTHER" id="PTHR42862">
    <property type="entry name" value="DELTA-1-PYRROLINE-5-CARBOXYLATE DEHYDROGENASE 1, ISOFORM A-RELATED"/>
    <property type="match status" value="1"/>
</dbReference>
<dbReference type="InterPro" id="IPR015590">
    <property type="entry name" value="Aldehyde_DH_dom"/>
</dbReference>
<dbReference type="InterPro" id="IPR029041">
    <property type="entry name" value="FAD-linked_oxidoreductase-like"/>
</dbReference>
<dbReference type="InterPro" id="IPR050485">
    <property type="entry name" value="Proline_metab_enzyme"/>
</dbReference>
<organism evidence="11 12">
    <name type="scientific">Corynebacterium oculi</name>
    <dbReference type="NCBI Taxonomy" id="1544416"/>
    <lineage>
        <taxon>Bacteria</taxon>
        <taxon>Bacillati</taxon>
        <taxon>Actinomycetota</taxon>
        <taxon>Actinomycetes</taxon>
        <taxon>Mycobacteriales</taxon>
        <taxon>Corynebacteriaceae</taxon>
        <taxon>Corynebacterium</taxon>
    </lineage>
</organism>
<evidence type="ECO:0000256" key="4">
    <source>
        <dbReference type="ARBA" id="ARBA00023027"/>
    </source>
</evidence>
<dbReference type="InterPro" id="IPR002872">
    <property type="entry name" value="Proline_DH_dom"/>
</dbReference>
<dbReference type="RefSeq" id="WP_055123309.1">
    <property type="nucleotide sequence ID" value="NZ_LKST01000004.1"/>
</dbReference>
<evidence type="ECO:0000256" key="3">
    <source>
        <dbReference type="ARBA" id="ARBA00023002"/>
    </source>
</evidence>
<feature type="active site" evidence="6 7">
    <location>
        <position position="722"/>
    </location>
</feature>
<dbReference type="PATRIC" id="fig|1544416.3.peg.2257"/>
<dbReference type="EC" id="1.2.1.88" evidence="2"/>
<evidence type="ECO:0000256" key="1">
    <source>
        <dbReference type="ARBA" id="ARBA00004786"/>
    </source>
</evidence>
<dbReference type="GO" id="GO:0010133">
    <property type="term" value="P:L-proline catabolic process to L-glutamate"/>
    <property type="evidence" value="ECO:0007669"/>
    <property type="project" value="InterPro"/>
</dbReference>
<evidence type="ECO:0000256" key="8">
    <source>
        <dbReference type="RuleBase" id="RU003345"/>
    </source>
</evidence>
<feature type="active site" evidence="6">
    <location>
        <position position="756"/>
    </location>
</feature>
<dbReference type="InterPro" id="IPR016163">
    <property type="entry name" value="Ald_DH_C"/>
</dbReference>